<keyword evidence="3 10" id="KW-0813">Transport</keyword>
<protein>
    <recommendedName>
        <fullName evidence="10">Protein-export membrane protein SecG</fullName>
    </recommendedName>
</protein>
<evidence type="ECO:0000256" key="3">
    <source>
        <dbReference type="ARBA" id="ARBA00022448"/>
    </source>
</evidence>
<feature type="transmembrane region" description="Helical" evidence="10">
    <location>
        <begin position="21"/>
        <end position="43"/>
    </location>
</feature>
<comment type="similarity">
    <text evidence="2 10">Belongs to the SecG family.</text>
</comment>
<dbReference type="Proteomes" id="UP000184543">
    <property type="component" value="Unassembled WGS sequence"/>
</dbReference>
<dbReference type="GO" id="GO:0065002">
    <property type="term" value="P:intracellular protein transmembrane transport"/>
    <property type="evidence" value="ECO:0007669"/>
    <property type="project" value="TreeGrafter"/>
</dbReference>
<evidence type="ECO:0000256" key="2">
    <source>
        <dbReference type="ARBA" id="ARBA00008445"/>
    </source>
</evidence>
<dbReference type="InterPro" id="IPR004692">
    <property type="entry name" value="SecG"/>
</dbReference>
<keyword evidence="9 10" id="KW-0472">Membrane</keyword>
<dbReference type="NCBIfam" id="TIGR00810">
    <property type="entry name" value="secG"/>
    <property type="match status" value="1"/>
</dbReference>
<evidence type="ECO:0000256" key="7">
    <source>
        <dbReference type="ARBA" id="ARBA00022989"/>
    </source>
</evidence>
<reference evidence="13" key="1">
    <citation type="submission" date="2016-11" db="EMBL/GenBank/DDBJ databases">
        <authorList>
            <person name="Varghese N."/>
            <person name="Submissions S."/>
        </authorList>
    </citation>
    <scope>NUCLEOTIDE SEQUENCE [LARGE SCALE GENOMIC DNA]</scope>
    <source>
        <strain evidence="13">DSM 19858</strain>
    </source>
</reference>
<evidence type="ECO:0000313" key="12">
    <source>
        <dbReference type="EMBL" id="SHI69053.1"/>
    </source>
</evidence>
<gene>
    <name evidence="12" type="ORF">SAMN04488513_1011004</name>
</gene>
<evidence type="ECO:0000256" key="9">
    <source>
        <dbReference type="ARBA" id="ARBA00023136"/>
    </source>
</evidence>
<comment type="subcellular location">
    <subcellularLocation>
        <location evidence="1 10">Cell membrane</location>
        <topology evidence="1 10">Multi-pass membrane protein</topology>
    </subcellularLocation>
</comment>
<evidence type="ECO:0000256" key="10">
    <source>
        <dbReference type="RuleBase" id="RU365087"/>
    </source>
</evidence>
<keyword evidence="4 10" id="KW-1003">Cell membrane</keyword>
<dbReference type="PANTHER" id="PTHR34182:SF1">
    <property type="entry name" value="PROTEIN-EXPORT MEMBRANE PROTEIN SECG"/>
    <property type="match status" value="1"/>
</dbReference>
<accession>A0A1M6D790</accession>
<evidence type="ECO:0000313" key="13">
    <source>
        <dbReference type="Proteomes" id="UP000184543"/>
    </source>
</evidence>
<proteinExistence type="inferred from homology"/>
<keyword evidence="5 10" id="KW-0812">Transmembrane</keyword>
<comment type="function">
    <text evidence="10">Involved in protein export. Participates in an early event of protein translocation.</text>
</comment>
<evidence type="ECO:0000256" key="4">
    <source>
        <dbReference type="ARBA" id="ARBA00022475"/>
    </source>
</evidence>
<dbReference type="Pfam" id="PF03840">
    <property type="entry name" value="SecG"/>
    <property type="match status" value="1"/>
</dbReference>
<evidence type="ECO:0000256" key="1">
    <source>
        <dbReference type="ARBA" id="ARBA00004651"/>
    </source>
</evidence>
<evidence type="ECO:0000256" key="11">
    <source>
        <dbReference type="SAM" id="MobiDB-lite"/>
    </source>
</evidence>
<dbReference type="GO" id="GO:0009306">
    <property type="term" value="P:protein secretion"/>
    <property type="evidence" value="ECO:0007669"/>
    <property type="project" value="UniProtKB-UniRule"/>
</dbReference>
<feature type="transmembrane region" description="Helical" evidence="10">
    <location>
        <begin position="77"/>
        <end position="95"/>
    </location>
</feature>
<keyword evidence="13" id="KW-1185">Reference proteome</keyword>
<dbReference type="PRINTS" id="PR01651">
    <property type="entry name" value="SECGEXPORT"/>
</dbReference>
<evidence type="ECO:0000256" key="8">
    <source>
        <dbReference type="ARBA" id="ARBA00023010"/>
    </source>
</evidence>
<feature type="compositionally biased region" description="Low complexity" evidence="11">
    <location>
        <begin position="120"/>
        <end position="133"/>
    </location>
</feature>
<dbReference type="PANTHER" id="PTHR34182">
    <property type="entry name" value="PROTEIN-EXPORT MEMBRANE PROTEIN SECG"/>
    <property type="match status" value="1"/>
</dbReference>
<name>A0A1M6D790_9FLAO</name>
<evidence type="ECO:0000256" key="6">
    <source>
        <dbReference type="ARBA" id="ARBA00022927"/>
    </source>
</evidence>
<dbReference type="EMBL" id="FQYU01000001">
    <property type="protein sequence ID" value="SHI69053.1"/>
    <property type="molecule type" value="Genomic_DNA"/>
</dbReference>
<dbReference type="AlphaFoldDB" id="A0A1M6D790"/>
<dbReference type="GO" id="GO:0043952">
    <property type="term" value="P:protein transport by the Sec complex"/>
    <property type="evidence" value="ECO:0007669"/>
    <property type="project" value="TreeGrafter"/>
</dbReference>
<dbReference type="STRING" id="192903.SAMN04488513_1011004"/>
<keyword evidence="8 10" id="KW-0811">Translocation</keyword>
<keyword evidence="7 10" id="KW-1133">Transmembrane helix</keyword>
<dbReference type="GO" id="GO:0015450">
    <property type="term" value="F:protein-transporting ATPase activity"/>
    <property type="evidence" value="ECO:0007669"/>
    <property type="project" value="UniProtKB-UniRule"/>
</dbReference>
<evidence type="ECO:0000256" key="5">
    <source>
        <dbReference type="ARBA" id="ARBA00022692"/>
    </source>
</evidence>
<dbReference type="GO" id="GO:0005886">
    <property type="term" value="C:plasma membrane"/>
    <property type="evidence" value="ECO:0007669"/>
    <property type="project" value="UniProtKB-SubCell"/>
</dbReference>
<organism evidence="12 13">
    <name type="scientific">Pseudozobellia thermophila</name>
    <dbReference type="NCBI Taxonomy" id="192903"/>
    <lineage>
        <taxon>Bacteria</taxon>
        <taxon>Pseudomonadati</taxon>
        <taxon>Bacteroidota</taxon>
        <taxon>Flavobacteriia</taxon>
        <taxon>Flavobacteriales</taxon>
        <taxon>Flavobacteriaceae</taxon>
        <taxon>Pseudozobellia</taxon>
    </lineage>
</organism>
<feature type="region of interest" description="Disordered" evidence="11">
    <location>
        <begin position="120"/>
        <end position="139"/>
    </location>
</feature>
<keyword evidence="6 10" id="KW-0653">Protein transport</keyword>
<sequence>MQTESKRLKEFNSITSKEVMSTFTIFLILIIIVCFLLVLVIMVQNPKGGGLSSSFGGGGSQVVGGVKKTGDFLDKSTWTLAILLVVLILASNVALKGNFGTSDSKLLNGGDIETVVPETVPETVPEEAPAPAANPSDSL</sequence>